<reference evidence="1" key="1">
    <citation type="submission" date="2020-11" db="EMBL/GenBank/DDBJ databases">
        <authorList>
            <consortium name="DOE Joint Genome Institute"/>
            <person name="Ahrendt S."/>
            <person name="Riley R."/>
            <person name="Andreopoulos W."/>
            <person name="Labutti K."/>
            <person name="Pangilinan J."/>
            <person name="Ruiz-Duenas F.J."/>
            <person name="Barrasa J.M."/>
            <person name="Sanchez-Garcia M."/>
            <person name="Camarero S."/>
            <person name="Miyauchi S."/>
            <person name="Serrano A."/>
            <person name="Linde D."/>
            <person name="Babiker R."/>
            <person name="Drula E."/>
            <person name="Ayuso-Fernandez I."/>
            <person name="Pacheco R."/>
            <person name="Padilla G."/>
            <person name="Ferreira P."/>
            <person name="Barriuso J."/>
            <person name="Kellner H."/>
            <person name="Castanera R."/>
            <person name="Alfaro M."/>
            <person name="Ramirez L."/>
            <person name="Pisabarro A.G."/>
            <person name="Kuo A."/>
            <person name="Tritt A."/>
            <person name="Lipzen A."/>
            <person name="He G."/>
            <person name="Yan M."/>
            <person name="Ng V."/>
            <person name="Cullen D."/>
            <person name="Martin F."/>
            <person name="Rosso M.-N."/>
            <person name="Henrissat B."/>
            <person name="Hibbett D."/>
            <person name="Martinez A.T."/>
            <person name="Grigoriev I.V."/>
        </authorList>
    </citation>
    <scope>NUCLEOTIDE SEQUENCE</scope>
    <source>
        <strain evidence="1">MF-IS2</strain>
    </source>
</reference>
<gene>
    <name evidence="1" type="ORF">P691DRAFT_769946</name>
</gene>
<dbReference type="EMBL" id="MU154474">
    <property type="protein sequence ID" value="KAF9439391.1"/>
    <property type="molecule type" value="Genomic_DNA"/>
</dbReference>
<proteinExistence type="predicted"/>
<dbReference type="AlphaFoldDB" id="A0A9P5WX04"/>
<accession>A0A9P5WX04</accession>
<name>A0A9P5WX04_9AGAR</name>
<protein>
    <submittedName>
        <fullName evidence="1">Uncharacterized protein</fullName>
    </submittedName>
</protein>
<keyword evidence="2" id="KW-1185">Reference proteome</keyword>
<comment type="caution">
    <text evidence="1">The sequence shown here is derived from an EMBL/GenBank/DDBJ whole genome shotgun (WGS) entry which is preliminary data.</text>
</comment>
<sequence length="158" mass="17644">MPVVMVEGFIHVEMYERCCKAEQQSEQENCESEIITHTCCHHNHHSDSLASPINQVMKQPHLMSGPTVRQAGPSATGSLFQLPSHSNQHVIQKTTKVHFKKIFCAVDSSNGDVSFNALQNTISGFLQDIHFTKGSMKVAHEVSLFLFSSYTNSHICRS</sequence>
<evidence type="ECO:0000313" key="1">
    <source>
        <dbReference type="EMBL" id="KAF9439391.1"/>
    </source>
</evidence>
<organism evidence="1 2">
    <name type="scientific">Macrolepiota fuliginosa MF-IS2</name>
    <dbReference type="NCBI Taxonomy" id="1400762"/>
    <lineage>
        <taxon>Eukaryota</taxon>
        <taxon>Fungi</taxon>
        <taxon>Dikarya</taxon>
        <taxon>Basidiomycota</taxon>
        <taxon>Agaricomycotina</taxon>
        <taxon>Agaricomycetes</taxon>
        <taxon>Agaricomycetidae</taxon>
        <taxon>Agaricales</taxon>
        <taxon>Agaricineae</taxon>
        <taxon>Agaricaceae</taxon>
        <taxon>Macrolepiota</taxon>
    </lineage>
</organism>
<dbReference type="Proteomes" id="UP000807342">
    <property type="component" value="Unassembled WGS sequence"/>
</dbReference>
<evidence type="ECO:0000313" key="2">
    <source>
        <dbReference type="Proteomes" id="UP000807342"/>
    </source>
</evidence>